<dbReference type="Gene3D" id="3.30.160.60">
    <property type="entry name" value="Classic Zinc Finger"/>
    <property type="match status" value="2"/>
</dbReference>
<keyword evidence="5" id="KW-0862">Zinc</keyword>
<dbReference type="Proteomes" id="UP001162480">
    <property type="component" value="Chromosome 14"/>
</dbReference>
<dbReference type="GO" id="GO:0000978">
    <property type="term" value="F:RNA polymerase II cis-regulatory region sequence-specific DNA binding"/>
    <property type="evidence" value="ECO:0007669"/>
    <property type="project" value="TreeGrafter"/>
</dbReference>
<feature type="domain" description="C2H2-type" evidence="8">
    <location>
        <begin position="50"/>
        <end position="77"/>
    </location>
</feature>
<evidence type="ECO:0000256" key="1">
    <source>
        <dbReference type="ARBA" id="ARBA00004123"/>
    </source>
</evidence>
<evidence type="ECO:0000313" key="9">
    <source>
        <dbReference type="EMBL" id="CAI9732483.1"/>
    </source>
</evidence>
<evidence type="ECO:0000256" key="3">
    <source>
        <dbReference type="ARBA" id="ARBA00022737"/>
    </source>
</evidence>
<dbReference type="PANTHER" id="PTHR23235">
    <property type="entry name" value="KRUEPPEL-LIKE TRANSCRIPTION FACTOR"/>
    <property type="match status" value="1"/>
</dbReference>
<dbReference type="GO" id="GO:0008270">
    <property type="term" value="F:zinc ion binding"/>
    <property type="evidence" value="ECO:0007669"/>
    <property type="project" value="UniProtKB-KW"/>
</dbReference>
<accession>A0AA36BDN4</accession>
<evidence type="ECO:0000256" key="6">
    <source>
        <dbReference type="ARBA" id="ARBA00023242"/>
    </source>
</evidence>
<dbReference type="GO" id="GO:0005634">
    <property type="term" value="C:nucleus"/>
    <property type="evidence" value="ECO:0007669"/>
    <property type="project" value="UniProtKB-SubCell"/>
</dbReference>
<evidence type="ECO:0000256" key="2">
    <source>
        <dbReference type="ARBA" id="ARBA00022723"/>
    </source>
</evidence>
<keyword evidence="4 7" id="KW-0863">Zinc-finger</keyword>
<reference evidence="9" key="1">
    <citation type="submission" date="2023-08" db="EMBL/GenBank/DDBJ databases">
        <authorList>
            <person name="Alioto T."/>
            <person name="Alioto T."/>
            <person name="Gomez Garrido J."/>
        </authorList>
    </citation>
    <scope>NUCLEOTIDE SEQUENCE</scope>
</reference>
<dbReference type="AlphaFoldDB" id="A0AA36BDN4"/>
<dbReference type="PANTHER" id="PTHR23235:SF142">
    <property type="entry name" value="ZINC FINGER PROTEIN 384"/>
    <property type="match status" value="1"/>
</dbReference>
<dbReference type="FunFam" id="3.30.160.60:FF:001498">
    <property type="entry name" value="Zinc finger protein 404"/>
    <property type="match status" value="1"/>
</dbReference>
<evidence type="ECO:0000313" key="10">
    <source>
        <dbReference type="Proteomes" id="UP001162480"/>
    </source>
</evidence>
<keyword evidence="10" id="KW-1185">Reference proteome</keyword>
<dbReference type="PROSITE" id="PS50157">
    <property type="entry name" value="ZINC_FINGER_C2H2_2"/>
    <property type="match status" value="2"/>
</dbReference>
<dbReference type="FunFam" id="3.30.160.60:FF:000688">
    <property type="entry name" value="zinc finger protein 197 isoform X1"/>
    <property type="match status" value="1"/>
</dbReference>
<dbReference type="EMBL" id="OX597827">
    <property type="protein sequence ID" value="CAI9732483.1"/>
    <property type="molecule type" value="Genomic_DNA"/>
</dbReference>
<keyword evidence="3" id="KW-0677">Repeat</keyword>
<dbReference type="Pfam" id="PF00096">
    <property type="entry name" value="zf-C2H2"/>
    <property type="match status" value="1"/>
</dbReference>
<gene>
    <name evidence="9" type="ORF">OCTVUL_1B011278</name>
</gene>
<name>A0AA36BDN4_OCTVU</name>
<feature type="domain" description="C2H2-type" evidence="8">
    <location>
        <begin position="78"/>
        <end position="105"/>
    </location>
</feature>
<keyword evidence="2" id="KW-0479">Metal-binding</keyword>
<dbReference type="InterPro" id="IPR036236">
    <property type="entry name" value="Znf_C2H2_sf"/>
</dbReference>
<evidence type="ECO:0000256" key="7">
    <source>
        <dbReference type="PROSITE-ProRule" id="PRU00042"/>
    </source>
</evidence>
<sequence>MDADLTILPFAKSQIYTLDFNLENYQVLYNRHSSQSEERHIGTHTGEKPYERNTCGKIFSEKYHLTCHKYIHTGEKPYQCNICGRSFSPNSGLTRHRCFYSAETLYRSDLKKQKNLTEELFNNTETFTVNTETIFNFIFIISTTGILGTKVI</sequence>
<keyword evidence="6" id="KW-0539">Nucleus</keyword>
<evidence type="ECO:0000256" key="5">
    <source>
        <dbReference type="ARBA" id="ARBA00022833"/>
    </source>
</evidence>
<evidence type="ECO:0000256" key="4">
    <source>
        <dbReference type="ARBA" id="ARBA00022771"/>
    </source>
</evidence>
<organism evidence="9 10">
    <name type="scientific">Octopus vulgaris</name>
    <name type="common">Common octopus</name>
    <dbReference type="NCBI Taxonomy" id="6645"/>
    <lineage>
        <taxon>Eukaryota</taxon>
        <taxon>Metazoa</taxon>
        <taxon>Spiralia</taxon>
        <taxon>Lophotrochozoa</taxon>
        <taxon>Mollusca</taxon>
        <taxon>Cephalopoda</taxon>
        <taxon>Coleoidea</taxon>
        <taxon>Octopodiformes</taxon>
        <taxon>Octopoda</taxon>
        <taxon>Incirrata</taxon>
        <taxon>Octopodidae</taxon>
        <taxon>Octopus</taxon>
    </lineage>
</organism>
<protein>
    <submittedName>
        <fullName evidence="9">Finger 120-like</fullName>
    </submittedName>
</protein>
<dbReference type="SUPFAM" id="SSF57667">
    <property type="entry name" value="beta-beta-alpha zinc fingers"/>
    <property type="match status" value="1"/>
</dbReference>
<comment type="subcellular location">
    <subcellularLocation>
        <location evidence="1">Nucleus</location>
    </subcellularLocation>
</comment>
<dbReference type="InterPro" id="IPR013087">
    <property type="entry name" value="Znf_C2H2_type"/>
</dbReference>
<proteinExistence type="predicted"/>
<evidence type="ECO:0000259" key="8">
    <source>
        <dbReference type="PROSITE" id="PS50157"/>
    </source>
</evidence>
<dbReference type="GO" id="GO:0000981">
    <property type="term" value="F:DNA-binding transcription factor activity, RNA polymerase II-specific"/>
    <property type="evidence" value="ECO:0007669"/>
    <property type="project" value="TreeGrafter"/>
</dbReference>